<dbReference type="AlphaFoldDB" id="A8AG32"/>
<dbReference type="Proteomes" id="UP000008148">
    <property type="component" value="Chromosome"/>
</dbReference>
<organism evidence="1 2">
    <name type="scientific">Citrobacter koseri (strain ATCC BAA-895 / CDC 4225-83 / SGSC4696)</name>
    <dbReference type="NCBI Taxonomy" id="290338"/>
    <lineage>
        <taxon>Bacteria</taxon>
        <taxon>Pseudomonadati</taxon>
        <taxon>Pseudomonadota</taxon>
        <taxon>Gammaproteobacteria</taxon>
        <taxon>Enterobacterales</taxon>
        <taxon>Enterobacteriaceae</taxon>
        <taxon>Citrobacter</taxon>
    </lineage>
</organism>
<keyword evidence="2" id="KW-1185">Reference proteome</keyword>
<proteinExistence type="predicted"/>
<sequence length="53" mass="5550">MRLNPASAGFFYACLPDGGCALSGLRSDIIMWLCDHVGPVNGVPPGKTWSTGI</sequence>
<dbReference type="STRING" id="290338.CKO_01305"/>
<protein>
    <submittedName>
        <fullName evidence="1">Uncharacterized protein</fullName>
    </submittedName>
</protein>
<dbReference type="EMBL" id="CP000822">
    <property type="protein sequence ID" value="ABV12445.1"/>
    <property type="molecule type" value="Genomic_DNA"/>
</dbReference>
<dbReference type="KEGG" id="cko:CKO_01305"/>
<gene>
    <name evidence="1" type="ordered locus">CKO_01305</name>
</gene>
<evidence type="ECO:0000313" key="2">
    <source>
        <dbReference type="Proteomes" id="UP000008148"/>
    </source>
</evidence>
<name>A8AG32_CITK8</name>
<reference evidence="1 2" key="1">
    <citation type="submission" date="2007-08" db="EMBL/GenBank/DDBJ databases">
        <authorList>
            <consortium name="The Citrobacter koseri Genome Sequencing Project"/>
            <person name="McClelland M."/>
            <person name="Sanderson E.K."/>
            <person name="Porwollik S."/>
            <person name="Spieth J."/>
            <person name="Clifton W.S."/>
            <person name="Latreille P."/>
            <person name="Courtney L."/>
            <person name="Wang C."/>
            <person name="Pepin K."/>
            <person name="Bhonagiri V."/>
            <person name="Nash W."/>
            <person name="Johnson M."/>
            <person name="Thiruvilangam P."/>
            <person name="Wilson R."/>
        </authorList>
    </citation>
    <scope>NUCLEOTIDE SEQUENCE [LARGE SCALE GENOMIC DNA]</scope>
    <source>
        <strain evidence="2">ATCC BAA-895 / CDC 4225-83 / SGSC4696</strain>
    </source>
</reference>
<dbReference type="HOGENOM" id="CLU_3059940_0_0_6"/>
<accession>A8AG32</accession>
<evidence type="ECO:0000313" key="1">
    <source>
        <dbReference type="EMBL" id="ABV12445.1"/>
    </source>
</evidence>